<gene>
    <name evidence="3" type="ORF">PMEA_00028093</name>
</gene>
<evidence type="ECO:0000313" key="3">
    <source>
        <dbReference type="EMBL" id="CAH3155560.1"/>
    </source>
</evidence>
<evidence type="ECO:0000313" key="4">
    <source>
        <dbReference type="Proteomes" id="UP001159428"/>
    </source>
</evidence>
<evidence type="ECO:0000256" key="1">
    <source>
        <dbReference type="ARBA" id="ARBA00022614"/>
    </source>
</evidence>
<dbReference type="PANTHER" id="PTHR24106">
    <property type="entry name" value="NACHT, LRR AND CARD DOMAINS-CONTAINING"/>
    <property type="match status" value="1"/>
</dbReference>
<comment type="caution">
    <text evidence="3">The sequence shown here is derived from an EMBL/GenBank/DDBJ whole genome shotgun (WGS) entry which is preliminary data.</text>
</comment>
<keyword evidence="2" id="KW-0677">Repeat</keyword>
<dbReference type="Proteomes" id="UP001159428">
    <property type="component" value="Unassembled WGS sequence"/>
</dbReference>
<sequence>MEDRAIFHRLPDRQNAALEDEEQFCFIHLTMQEFFAARHLVNNMNETELRNFRKLQQINFNFVNFSSCHLTTVDCSPLVNVIKNVQQISHLDLNHNNIDPFDCFEICKLFKCKESQLSWLNLKNNQVTDEAAKYLIEAINNNNCQLRMLSLI</sequence>
<dbReference type="InterPro" id="IPR051261">
    <property type="entry name" value="NLR"/>
</dbReference>
<protein>
    <submittedName>
        <fullName evidence="3">Uncharacterized protein</fullName>
    </submittedName>
</protein>
<organism evidence="3 4">
    <name type="scientific">Pocillopora meandrina</name>
    <dbReference type="NCBI Taxonomy" id="46732"/>
    <lineage>
        <taxon>Eukaryota</taxon>
        <taxon>Metazoa</taxon>
        <taxon>Cnidaria</taxon>
        <taxon>Anthozoa</taxon>
        <taxon>Hexacorallia</taxon>
        <taxon>Scleractinia</taxon>
        <taxon>Astrocoeniina</taxon>
        <taxon>Pocilloporidae</taxon>
        <taxon>Pocillopora</taxon>
    </lineage>
</organism>
<name>A0AAU9XTM7_9CNID</name>
<accession>A0AAU9XTM7</accession>
<keyword evidence="4" id="KW-1185">Reference proteome</keyword>
<dbReference type="InterPro" id="IPR032675">
    <property type="entry name" value="LRR_dom_sf"/>
</dbReference>
<dbReference type="Gene3D" id="3.80.10.10">
    <property type="entry name" value="Ribonuclease Inhibitor"/>
    <property type="match status" value="1"/>
</dbReference>
<reference evidence="3 4" key="1">
    <citation type="submission" date="2022-05" db="EMBL/GenBank/DDBJ databases">
        <authorList>
            <consortium name="Genoscope - CEA"/>
            <person name="William W."/>
        </authorList>
    </citation>
    <scope>NUCLEOTIDE SEQUENCE [LARGE SCALE GENOMIC DNA]</scope>
</reference>
<keyword evidence="1" id="KW-0433">Leucine-rich repeat</keyword>
<evidence type="ECO:0000256" key="2">
    <source>
        <dbReference type="ARBA" id="ARBA00022737"/>
    </source>
</evidence>
<proteinExistence type="predicted"/>
<dbReference type="EMBL" id="CALNXJ010000058">
    <property type="protein sequence ID" value="CAH3155560.1"/>
    <property type="molecule type" value="Genomic_DNA"/>
</dbReference>
<dbReference type="AlphaFoldDB" id="A0AAU9XTM7"/>
<dbReference type="SUPFAM" id="SSF52047">
    <property type="entry name" value="RNI-like"/>
    <property type="match status" value="1"/>
</dbReference>